<keyword evidence="2" id="KW-1003">Cell membrane</keyword>
<keyword evidence="4 7" id="KW-1133">Transmembrane helix</keyword>
<keyword evidence="3 7" id="KW-0812">Transmembrane</keyword>
<proteinExistence type="predicted"/>
<feature type="transmembrane region" description="Helical" evidence="7">
    <location>
        <begin position="383"/>
        <end position="405"/>
    </location>
</feature>
<dbReference type="PANTHER" id="PTHR30572:SF9">
    <property type="entry name" value="ABC TRANSPORTER PERMEASE PROTEIN"/>
    <property type="match status" value="1"/>
</dbReference>
<dbReference type="AlphaFoldDB" id="A0A841ZNC3"/>
<feature type="transmembrane region" description="Helical" evidence="7">
    <location>
        <begin position="343"/>
        <end position="363"/>
    </location>
</feature>
<evidence type="ECO:0000256" key="7">
    <source>
        <dbReference type="SAM" id="Phobius"/>
    </source>
</evidence>
<dbReference type="InterPro" id="IPR025857">
    <property type="entry name" value="MacB_PCD"/>
</dbReference>
<comment type="caution">
    <text evidence="10">The sequence shown here is derived from an EMBL/GenBank/DDBJ whole genome shotgun (WGS) entry which is preliminary data.</text>
</comment>
<evidence type="ECO:0000256" key="4">
    <source>
        <dbReference type="ARBA" id="ARBA00022989"/>
    </source>
</evidence>
<organism evidence="10 11">
    <name type="scientific">Listeria aquatica</name>
    <dbReference type="NCBI Taxonomy" id="1494960"/>
    <lineage>
        <taxon>Bacteria</taxon>
        <taxon>Bacillati</taxon>
        <taxon>Bacillota</taxon>
        <taxon>Bacilli</taxon>
        <taxon>Bacillales</taxon>
        <taxon>Listeriaceae</taxon>
        <taxon>Listeria</taxon>
    </lineage>
</organism>
<gene>
    <name evidence="10" type="ORF">HB912_05035</name>
</gene>
<name>A0A841ZNC3_9LIST</name>
<sequence>MNFIKRAYWSLKARIGRSILLFIIFTIVSVLVLSGFTIQSAANKASELARKELGGTVTLSYDREKQMEQAEQNSENSSSNSSERKAPSFNTTPVKTSAAESLAKLNHVTSYNLYSSTQALAEDFDPVKSSGDSSQEESSDSTNNTGEEGRLGGGNSTENRPQMIQADLSVSGVLDSASSTDFSEKSAKLTSGRALTKADKNKKVVLVEKTLASQNKWKIGDSIKIQSSDEEISVALKIVGIYKSSDSSSSNNGMANNFSFLNPYNKIYVPYTIANTLKGAKYEGTADSAVYTMDDAANITAFQKEAKKMNTIDWDKFKLDANDSLYKQMIGPIENVASFSKNVVYIVSIAGVLMLALLVMMQIRERKYEMGVLLSIGEKKTKLLGQFFVEIFIVAMISFIVAGLASPFVAQVAGNQLLNQENSQTAEMNSTSGNSTEQSGQDHRGNGPSGGGPFGSVSSSFENLTKNQEEIKKLDIQVTPAEIGKMAGIGFLIAFISVVIPGTSILRMNPKTILTKQE</sequence>
<evidence type="ECO:0000256" key="2">
    <source>
        <dbReference type="ARBA" id="ARBA00022475"/>
    </source>
</evidence>
<reference evidence="10 11" key="1">
    <citation type="submission" date="2020-03" db="EMBL/GenBank/DDBJ databases">
        <title>Soil Listeria distribution.</title>
        <authorList>
            <person name="Liao J."/>
            <person name="Wiedmann M."/>
        </authorList>
    </citation>
    <scope>NUCLEOTIDE SEQUENCE [LARGE SCALE GENOMIC DNA]</scope>
    <source>
        <strain evidence="10 11">FSL L7-1507</strain>
    </source>
</reference>
<dbReference type="GO" id="GO:0022857">
    <property type="term" value="F:transmembrane transporter activity"/>
    <property type="evidence" value="ECO:0007669"/>
    <property type="project" value="TreeGrafter"/>
</dbReference>
<dbReference type="PANTHER" id="PTHR30572">
    <property type="entry name" value="MEMBRANE COMPONENT OF TRANSPORTER-RELATED"/>
    <property type="match status" value="1"/>
</dbReference>
<dbReference type="RefSeq" id="WP_185372603.1">
    <property type="nucleotide sequence ID" value="NZ_JAARRM010000001.1"/>
</dbReference>
<evidence type="ECO:0000259" key="8">
    <source>
        <dbReference type="Pfam" id="PF02687"/>
    </source>
</evidence>
<dbReference type="Pfam" id="PF02687">
    <property type="entry name" value="FtsX"/>
    <property type="match status" value="1"/>
</dbReference>
<feature type="region of interest" description="Disordered" evidence="6">
    <location>
        <begin position="65"/>
        <end position="95"/>
    </location>
</feature>
<dbReference type="EMBL" id="JAARRM010000001">
    <property type="protein sequence ID" value="MBC1521017.1"/>
    <property type="molecule type" value="Genomic_DNA"/>
</dbReference>
<protein>
    <submittedName>
        <fullName evidence="10">ABC transporter permease</fullName>
    </submittedName>
</protein>
<dbReference type="Proteomes" id="UP000559885">
    <property type="component" value="Unassembled WGS sequence"/>
</dbReference>
<evidence type="ECO:0000256" key="6">
    <source>
        <dbReference type="SAM" id="MobiDB-lite"/>
    </source>
</evidence>
<evidence type="ECO:0000256" key="5">
    <source>
        <dbReference type="ARBA" id="ARBA00023136"/>
    </source>
</evidence>
<evidence type="ECO:0000313" key="10">
    <source>
        <dbReference type="EMBL" id="MBC1521017.1"/>
    </source>
</evidence>
<dbReference type="GO" id="GO:0005886">
    <property type="term" value="C:plasma membrane"/>
    <property type="evidence" value="ECO:0007669"/>
    <property type="project" value="UniProtKB-SubCell"/>
</dbReference>
<keyword evidence="5 7" id="KW-0472">Membrane</keyword>
<comment type="subcellular location">
    <subcellularLocation>
        <location evidence="1">Cell membrane</location>
        <topology evidence="1">Multi-pass membrane protein</topology>
    </subcellularLocation>
</comment>
<dbReference type="InterPro" id="IPR050250">
    <property type="entry name" value="Macrolide_Exporter_MacB"/>
</dbReference>
<feature type="domain" description="ABC3 transporter permease C-terminal" evidence="8">
    <location>
        <begin position="344"/>
        <end position="416"/>
    </location>
</feature>
<feature type="transmembrane region" description="Helical" evidence="7">
    <location>
        <begin position="20"/>
        <end position="38"/>
    </location>
</feature>
<feature type="region of interest" description="Disordered" evidence="6">
    <location>
        <begin position="423"/>
        <end position="459"/>
    </location>
</feature>
<accession>A0A841ZNC3</accession>
<evidence type="ECO:0000256" key="3">
    <source>
        <dbReference type="ARBA" id="ARBA00022692"/>
    </source>
</evidence>
<feature type="region of interest" description="Disordered" evidence="6">
    <location>
        <begin position="124"/>
        <end position="160"/>
    </location>
</feature>
<feature type="transmembrane region" description="Helical" evidence="7">
    <location>
        <begin position="486"/>
        <end position="506"/>
    </location>
</feature>
<feature type="compositionally biased region" description="Polar residues" evidence="6">
    <location>
        <begin position="423"/>
        <end position="439"/>
    </location>
</feature>
<dbReference type="Pfam" id="PF12704">
    <property type="entry name" value="MacB_PCD"/>
    <property type="match status" value="1"/>
</dbReference>
<dbReference type="InterPro" id="IPR003838">
    <property type="entry name" value="ABC3_permease_C"/>
</dbReference>
<evidence type="ECO:0000313" key="11">
    <source>
        <dbReference type="Proteomes" id="UP000559885"/>
    </source>
</evidence>
<feature type="domain" description="MacB-like periplasmic core" evidence="9">
    <location>
        <begin position="158"/>
        <end position="307"/>
    </location>
</feature>
<evidence type="ECO:0000256" key="1">
    <source>
        <dbReference type="ARBA" id="ARBA00004651"/>
    </source>
</evidence>
<evidence type="ECO:0000259" key="9">
    <source>
        <dbReference type="Pfam" id="PF12704"/>
    </source>
</evidence>